<reference evidence="1 2" key="1">
    <citation type="submission" date="2013-11" db="EMBL/GenBank/DDBJ databases">
        <title>Genome sequencing of Stegodyphus mimosarum.</title>
        <authorList>
            <person name="Bechsgaard J."/>
        </authorList>
    </citation>
    <scope>NUCLEOTIDE SEQUENCE [LARGE SCALE GENOMIC DNA]</scope>
</reference>
<protein>
    <submittedName>
        <fullName evidence="1">Uncharacterized protein</fullName>
    </submittedName>
</protein>
<keyword evidence="2" id="KW-1185">Reference proteome</keyword>
<proteinExistence type="predicted"/>
<feature type="non-terminal residue" evidence="1">
    <location>
        <position position="38"/>
    </location>
</feature>
<accession>A0A087UPM1</accession>
<evidence type="ECO:0000313" key="1">
    <source>
        <dbReference type="EMBL" id="KFM79310.1"/>
    </source>
</evidence>
<dbReference type="EMBL" id="KK120899">
    <property type="protein sequence ID" value="KFM79310.1"/>
    <property type="molecule type" value="Genomic_DNA"/>
</dbReference>
<sequence>MIFIRYQGLEQMCLNVIATNLDRFIVASNIPQSHMYFF</sequence>
<gene>
    <name evidence="1" type="ORF">X975_04765</name>
</gene>
<dbReference type="AlphaFoldDB" id="A0A087UPM1"/>
<organism evidence="1 2">
    <name type="scientific">Stegodyphus mimosarum</name>
    <name type="common">African social velvet spider</name>
    <dbReference type="NCBI Taxonomy" id="407821"/>
    <lineage>
        <taxon>Eukaryota</taxon>
        <taxon>Metazoa</taxon>
        <taxon>Ecdysozoa</taxon>
        <taxon>Arthropoda</taxon>
        <taxon>Chelicerata</taxon>
        <taxon>Arachnida</taxon>
        <taxon>Araneae</taxon>
        <taxon>Araneomorphae</taxon>
        <taxon>Entelegynae</taxon>
        <taxon>Eresoidea</taxon>
        <taxon>Eresidae</taxon>
        <taxon>Stegodyphus</taxon>
    </lineage>
</organism>
<name>A0A087UPM1_STEMI</name>
<dbReference type="Proteomes" id="UP000054359">
    <property type="component" value="Unassembled WGS sequence"/>
</dbReference>
<evidence type="ECO:0000313" key="2">
    <source>
        <dbReference type="Proteomes" id="UP000054359"/>
    </source>
</evidence>